<name>A0A8D0DU13_SALMN</name>
<dbReference type="CDD" id="cd07989">
    <property type="entry name" value="LPLAT_AGPAT-like"/>
    <property type="match status" value="1"/>
</dbReference>
<evidence type="ECO:0000256" key="1">
    <source>
        <dbReference type="ARBA" id="ARBA00004728"/>
    </source>
</evidence>
<keyword evidence="5" id="KW-0812">Transmembrane</keyword>
<comment type="pathway">
    <text evidence="1">Phospholipid metabolism; CDP-diacylglycerol biosynthesis; CDP-diacylglycerol from sn-glycerol 3-phosphate: step 2/3.</text>
</comment>
<dbReference type="Ensembl" id="ENSSMRT00000025394.1">
    <property type="protein sequence ID" value="ENSSMRP00000021680.1"/>
    <property type="gene ID" value="ENSSMRG00000016867.1"/>
</dbReference>
<dbReference type="OMA" id="VHGIENQ"/>
<dbReference type="AlphaFoldDB" id="A0A8D0DU13"/>
<protein>
    <recommendedName>
        <fullName evidence="2">1-acylglycerol-3-phosphate O-acyltransferase</fullName>
        <ecNumber evidence="2">2.3.1.51</ecNumber>
    </recommendedName>
</protein>
<proteinExistence type="predicted"/>
<dbReference type="Pfam" id="PF01553">
    <property type="entry name" value="Acyltransferase"/>
    <property type="match status" value="1"/>
</dbReference>
<evidence type="ECO:0000313" key="8">
    <source>
        <dbReference type="Proteomes" id="UP000694421"/>
    </source>
</evidence>
<keyword evidence="3" id="KW-0808">Transferase</keyword>
<evidence type="ECO:0000259" key="6">
    <source>
        <dbReference type="SMART" id="SM00563"/>
    </source>
</evidence>
<sequence length="198" mass="21990">MKKLPAVNLHFRMFLPTVPGLFQILPERCTLVVKKKLLYIFSVGMAGWLSSFIFIDHKTKAAEADVMSEAANTMIQKQLRIWMFSEDSRNSNSASLLPLRHGAFHLAVKAQVPVIPVVISSYQTFLNKKIKRFLSGEVTIQILSPMKTKGLSPADVPEFADCVQKAMFSTLNEISGSGGKQESITKLTSCPALLKYDP</sequence>
<evidence type="ECO:0000256" key="2">
    <source>
        <dbReference type="ARBA" id="ARBA00013211"/>
    </source>
</evidence>
<dbReference type="InterPro" id="IPR002123">
    <property type="entry name" value="Plipid/glycerol_acylTrfase"/>
</dbReference>
<dbReference type="GO" id="GO:0006654">
    <property type="term" value="P:phosphatidic acid biosynthetic process"/>
    <property type="evidence" value="ECO:0007669"/>
    <property type="project" value="TreeGrafter"/>
</dbReference>
<keyword evidence="8" id="KW-1185">Reference proteome</keyword>
<accession>A0A8D0DU13</accession>
<dbReference type="EC" id="2.3.1.51" evidence="2"/>
<dbReference type="PANTHER" id="PTHR10434">
    <property type="entry name" value="1-ACYL-SN-GLYCEROL-3-PHOSPHATE ACYLTRANSFERASE"/>
    <property type="match status" value="1"/>
</dbReference>
<feature type="domain" description="Phospholipid/glycerol acyltransferase" evidence="6">
    <location>
        <begin position="12"/>
        <end position="122"/>
    </location>
</feature>
<evidence type="ECO:0000256" key="4">
    <source>
        <dbReference type="ARBA" id="ARBA00023315"/>
    </source>
</evidence>
<dbReference type="PANTHER" id="PTHR10434:SF65">
    <property type="entry name" value="1-ACYL-SN-GLYCEROL-3-PHOSPHATE ACYLTRANSFERASE ALPHA"/>
    <property type="match status" value="1"/>
</dbReference>
<keyword evidence="5" id="KW-1133">Transmembrane helix</keyword>
<evidence type="ECO:0000313" key="7">
    <source>
        <dbReference type="Ensembl" id="ENSSMRP00000021680.1"/>
    </source>
</evidence>
<feature type="transmembrane region" description="Helical" evidence="5">
    <location>
        <begin position="37"/>
        <end position="55"/>
    </location>
</feature>
<dbReference type="SUPFAM" id="SSF69593">
    <property type="entry name" value="Glycerol-3-phosphate (1)-acyltransferase"/>
    <property type="match status" value="1"/>
</dbReference>
<dbReference type="GeneTree" id="ENSGT00390000008726"/>
<dbReference type="GO" id="GO:0003841">
    <property type="term" value="F:1-acylglycerol-3-phosphate O-acyltransferase activity"/>
    <property type="evidence" value="ECO:0007669"/>
    <property type="project" value="UniProtKB-EC"/>
</dbReference>
<dbReference type="GO" id="GO:0005783">
    <property type="term" value="C:endoplasmic reticulum"/>
    <property type="evidence" value="ECO:0007669"/>
    <property type="project" value="TreeGrafter"/>
</dbReference>
<organism evidence="7 8">
    <name type="scientific">Salvator merianae</name>
    <name type="common">Argentine black and white tegu</name>
    <name type="synonym">Tupinambis merianae</name>
    <dbReference type="NCBI Taxonomy" id="96440"/>
    <lineage>
        <taxon>Eukaryota</taxon>
        <taxon>Metazoa</taxon>
        <taxon>Chordata</taxon>
        <taxon>Craniata</taxon>
        <taxon>Vertebrata</taxon>
        <taxon>Euteleostomi</taxon>
        <taxon>Lepidosauria</taxon>
        <taxon>Squamata</taxon>
        <taxon>Bifurcata</taxon>
        <taxon>Unidentata</taxon>
        <taxon>Episquamata</taxon>
        <taxon>Laterata</taxon>
        <taxon>Teiioidea</taxon>
        <taxon>Teiidae</taxon>
        <taxon>Salvator</taxon>
    </lineage>
</organism>
<evidence type="ECO:0000256" key="5">
    <source>
        <dbReference type="SAM" id="Phobius"/>
    </source>
</evidence>
<dbReference type="Proteomes" id="UP000694421">
    <property type="component" value="Unplaced"/>
</dbReference>
<evidence type="ECO:0000256" key="3">
    <source>
        <dbReference type="ARBA" id="ARBA00022679"/>
    </source>
</evidence>
<keyword evidence="4" id="KW-0012">Acyltransferase</keyword>
<reference evidence="7" key="2">
    <citation type="submission" date="2025-09" db="UniProtKB">
        <authorList>
            <consortium name="Ensembl"/>
        </authorList>
    </citation>
    <scope>IDENTIFICATION</scope>
</reference>
<dbReference type="SMART" id="SM00563">
    <property type="entry name" value="PlsC"/>
    <property type="match status" value="1"/>
</dbReference>
<reference evidence="7" key="1">
    <citation type="submission" date="2025-08" db="UniProtKB">
        <authorList>
            <consortium name="Ensembl"/>
        </authorList>
    </citation>
    <scope>IDENTIFICATION</scope>
</reference>
<keyword evidence="5" id="KW-0472">Membrane</keyword>